<evidence type="ECO:0000259" key="1">
    <source>
        <dbReference type="Pfam" id="PF00149"/>
    </source>
</evidence>
<dbReference type="Gene3D" id="3.60.21.10">
    <property type="match status" value="1"/>
</dbReference>
<dbReference type="Pfam" id="PF00149">
    <property type="entry name" value="Metallophos"/>
    <property type="match status" value="1"/>
</dbReference>
<reference evidence="2" key="1">
    <citation type="submission" date="2023-06" db="EMBL/GenBank/DDBJ databases">
        <title>Sysu t00039.</title>
        <authorList>
            <person name="Gao L."/>
            <person name="Fang B.-Z."/>
            <person name="Li W.-J."/>
        </authorList>
    </citation>
    <scope>NUCLEOTIDE SEQUENCE</scope>
    <source>
        <strain evidence="2">SYSU T00039</strain>
    </source>
</reference>
<dbReference type="RefSeq" id="WP_301120721.1">
    <property type="nucleotide sequence ID" value="NZ_JAUHPX010000006.1"/>
</dbReference>
<feature type="domain" description="Calcineurin-like phosphoesterase" evidence="1">
    <location>
        <begin position="1"/>
        <end position="213"/>
    </location>
</feature>
<organism evidence="2 3">
    <name type="scientific">Demequina lignilytica</name>
    <dbReference type="NCBI Taxonomy" id="3051663"/>
    <lineage>
        <taxon>Bacteria</taxon>
        <taxon>Bacillati</taxon>
        <taxon>Actinomycetota</taxon>
        <taxon>Actinomycetes</taxon>
        <taxon>Micrococcales</taxon>
        <taxon>Demequinaceae</taxon>
        <taxon>Demequina</taxon>
    </lineage>
</organism>
<keyword evidence="3" id="KW-1185">Reference proteome</keyword>
<name>A0AAW7M4C6_9MICO</name>
<evidence type="ECO:0000313" key="2">
    <source>
        <dbReference type="EMBL" id="MDN4488622.1"/>
    </source>
</evidence>
<accession>A0AAW7M4C6</accession>
<dbReference type="Proteomes" id="UP001172737">
    <property type="component" value="Unassembled WGS sequence"/>
</dbReference>
<gene>
    <name evidence="2" type="ORF">QQX10_10630</name>
</gene>
<proteinExistence type="predicted"/>
<sequence length="260" mass="28733">MKVALLGDTHGNEAWIHYALEVFADAGLDTIIQVGDLGVWPGTEASRKWNRIQTTLEEHGQTMYVAPGNHEDYDQVSRLKRRDDGWLLFRDRILLAPRGHRTEMGGRTLVWTGGAASVDRAYRHYRQTITGMRTWWPQEEISDADVQATTSGGHADIMVTHDAPNGVPSIAARIAGNPGFTLSDLLYADEVRARLTEAFKAVQPALLLHGHYHFSVDEQVAFDGFSTRVFGLAGDEDPMSLGVLDLESLTPTFLPPPTAL</sequence>
<dbReference type="AlphaFoldDB" id="A0AAW7M4C6"/>
<dbReference type="SUPFAM" id="SSF56300">
    <property type="entry name" value="Metallo-dependent phosphatases"/>
    <property type="match status" value="1"/>
</dbReference>
<evidence type="ECO:0000313" key="3">
    <source>
        <dbReference type="Proteomes" id="UP001172737"/>
    </source>
</evidence>
<dbReference type="InterPro" id="IPR029052">
    <property type="entry name" value="Metallo-depent_PP-like"/>
</dbReference>
<protein>
    <submittedName>
        <fullName evidence="2">Metallophosphoesterase</fullName>
    </submittedName>
</protein>
<dbReference type="EMBL" id="JAUHPX010000006">
    <property type="protein sequence ID" value="MDN4488622.1"/>
    <property type="molecule type" value="Genomic_DNA"/>
</dbReference>
<comment type="caution">
    <text evidence="2">The sequence shown here is derived from an EMBL/GenBank/DDBJ whole genome shotgun (WGS) entry which is preliminary data.</text>
</comment>
<dbReference type="InterPro" id="IPR004843">
    <property type="entry name" value="Calcineurin-like_PHP"/>
</dbReference>
<dbReference type="GO" id="GO:0016787">
    <property type="term" value="F:hydrolase activity"/>
    <property type="evidence" value="ECO:0007669"/>
    <property type="project" value="InterPro"/>
</dbReference>